<evidence type="ECO:0000313" key="2">
    <source>
        <dbReference type="EMBL" id="GAW06415.1"/>
    </source>
</evidence>
<sequence length="229" mass="25760">MCSGPVAGINFQCTVFAGQIYRPTPSKNSSGTTASSLQSCFNPISNMELSFSSRLICIYLFLIQLLSIPAIASPLALMPPAIALQARDQEFPSLDFKVWYGKDATGKEARLYIGDIGFGLDARQQPKEFILGNNDGFSPARDLHELGCATFWYQEEKDALIQRIRLYPRTLKNIDNYEAPYSDFINALMARLEQWAAAQKNMFSLGVVGEKWTKEVYPELSRREREHKG</sequence>
<keyword evidence="1" id="KW-0472">Membrane</keyword>
<feature type="transmembrane region" description="Helical" evidence="1">
    <location>
        <begin position="56"/>
        <end position="77"/>
    </location>
</feature>
<evidence type="ECO:0000256" key="1">
    <source>
        <dbReference type="SAM" id="Phobius"/>
    </source>
</evidence>
<gene>
    <name evidence="2" type="ORF">LENED_008343</name>
</gene>
<proteinExistence type="predicted"/>
<organism evidence="2 3">
    <name type="scientific">Lentinula edodes</name>
    <name type="common">Shiitake mushroom</name>
    <name type="synonym">Lentinus edodes</name>
    <dbReference type="NCBI Taxonomy" id="5353"/>
    <lineage>
        <taxon>Eukaryota</taxon>
        <taxon>Fungi</taxon>
        <taxon>Dikarya</taxon>
        <taxon>Basidiomycota</taxon>
        <taxon>Agaricomycotina</taxon>
        <taxon>Agaricomycetes</taxon>
        <taxon>Agaricomycetidae</taxon>
        <taxon>Agaricales</taxon>
        <taxon>Marasmiineae</taxon>
        <taxon>Omphalotaceae</taxon>
        <taxon>Lentinula</taxon>
    </lineage>
</organism>
<keyword evidence="1" id="KW-1133">Transmembrane helix</keyword>
<accession>A0A1Q3EGV2</accession>
<reference evidence="2 3" key="2">
    <citation type="submission" date="2017-02" db="EMBL/GenBank/DDBJ databases">
        <title>A genome survey and senescence transcriptome analysis in Lentinula edodes.</title>
        <authorList>
            <person name="Sakamoto Y."/>
            <person name="Nakade K."/>
            <person name="Sato S."/>
            <person name="Yoshida Y."/>
            <person name="Miyazaki K."/>
            <person name="Natsume S."/>
            <person name="Konno N."/>
        </authorList>
    </citation>
    <scope>NUCLEOTIDE SEQUENCE [LARGE SCALE GENOMIC DNA]</scope>
    <source>
        <strain evidence="2 3">NBRC 111202</strain>
    </source>
</reference>
<protein>
    <submittedName>
        <fullName evidence="2">Uncharacterized protein</fullName>
    </submittedName>
</protein>
<keyword evidence="1" id="KW-0812">Transmembrane</keyword>
<dbReference type="AlphaFoldDB" id="A0A1Q3EGV2"/>
<comment type="caution">
    <text evidence="2">The sequence shown here is derived from an EMBL/GenBank/DDBJ whole genome shotgun (WGS) entry which is preliminary data.</text>
</comment>
<name>A0A1Q3EGV2_LENED</name>
<evidence type="ECO:0000313" key="3">
    <source>
        <dbReference type="Proteomes" id="UP000188533"/>
    </source>
</evidence>
<dbReference type="Proteomes" id="UP000188533">
    <property type="component" value="Unassembled WGS sequence"/>
</dbReference>
<reference evidence="2 3" key="1">
    <citation type="submission" date="2016-08" db="EMBL/GenBank/DDBJ databases">
        <authorList>
            <consortium name="Lentinula edodes genome sequencing consortium"/>
            <person name="Sakamoto Y."/>
            <person name="Nakade K."/>
            <person name="Sato S."/>
            <person name="Yoshida Y."/>
            <person name="Miyazaki K."/>
            <person name="Natsume S."/>
            <person name="Konno N."/>
        </authorList>
    </citation>
    <scope>NUCLEOTIDE SEQUENCE [LARGE SCALE GENOMIC DNA]</scope>
    <source>
        <strain evidence="2 3">NBRC 111202</strain>
    </source>
</reference>
<keyword evidence="3" id="KW-1185">Reference proteome</keyword>
<dbReference type="EMBL" id="BDGU01000319">
    <property type="protein sequence ID" value="GAW06415.1"/>
    <property type="molecule type" value="Genomic_DNA"/>
</dbReference>